<dbReference type="SMART" id="SM00645">
    <property type="entry name" value="Pept_C1"/>
    <property type="match status" value="1"/>
</dbReference>
<dbReference type="PRINTS" id="PR00705">
    <property type="entry name" value="PAPAIN"/>
</dbReference>
<dbReference type="PROSITE" id="PS00139">
    <property type="entry name" value="THIOL_PROTEASE_CYS"/>
    <property type="match status" value="1"/>
</dbReference>
<comment type="caution">
    <text evidence="10">The sequence shown here is derived from an EMBL/GenBank/DDBJ whole genome shotgun (WGS) entry which is preliminary data.</text>
</comment>
<keyword evidence="4" id="KW-0378">Hydrolase</keyword>
<sequence length="360" mass="40306">MEMKKLILSFSLCLVLISSVVESFEYHEKELETEEGLQGMYDRWRAHHKVTEKSPERFNVFKYNTEYVHNANKMNRQYKLELNEFAGMTHHEFSQSYGSSKIGHYTALSGLRKLRFAGGYQPGAGYSYQNATDIPKSIDWREKNAVTPIKNQGACGSCWAFSAVAAVESINAIRTGQLVRLSEQQLMDCDTSNGACNGGFMCSAFNFIRDHGGLATEESYPYKGEKQTCDKAKFGHHSVTLDGNEYLPLKDEEALLKSVAHQPVAVTVDAVSSMDMMFYKEGVFNGPCGVQMVHGVLAVGYGETPEGLKYWIIKNSWGDHWGEKGYMRLQRGVNLPEGACGINCEPNLPLKSPETRNIEL</sequence>
<proteinExistence type="inferred from homology"/>
<dbReference type="FunFam" id="3.90.70.10:FF:000067">
    <property type="entry name" value="Senescence-specific cysteine protease"/>
    <property type="match status" value="1"/>
</dbReference>
<dbReference type="InterPro" id="IPR000668">
    <property type="entry name" value="Peptidase_C1A_C"/>
</dbReference>
<dbReference type="PROSITE" id="PS00640">
    <property type="entry name" value="THIOL_PROTEASE_ASN"/>
    <property type="match status" value="1"/>
</dbReference>
<evidence type="ECO:0000259" key="8">
    <source>
        <dbReference type="SMART" id="SM00645"/>
    </source>
</evidence>
<dbReference type="InterPro" id="IPR039417">
    <property type="entry name" value="Peptidase_C1A_papain-like"/>
</dbReference>
<name>A0AAP0D7Q6_9ASTR</name>
<feature type="chain" id="PRO_5042931332" evidence="7">
    <location>
        <begin position="24"/>
        <end position="360"/>
    </location>
</feature>
<dbReference type="EMBL" id="JBCNJP010000012">
    <property type="protein sequence ID" value="KAK9069889.1"/>
    <property type="molecule type" value="Genomic_DNA"/>
</dbReference>
<evidence type="ECO:0000256" key="1">
    <source>
        <dbReference type="ARBA" id="ARBA00008455"/>
    </source>
</evidence>
<gene>
    <name evidence="10" type="ORF">SSX86_010285</name>
</gene>
<keyword evidence="5" id="KW-0788">Thiol protease</keyword>
<dbReference type="AlphaFoldDB" id="A0AAP0D7Q6"/>
<dbReference type="InterPro" id="IPR013201">
    <property type="entry name" value="Prot_inhib_I29"/>
</dbReference>
<dbReference type="GO" id="GO:0006508">
    <property type="term" value="P:proteolysis"/>
    <property type="evidence" value="ECO:0007669"/>
    <property type="project" value="UniProtKB-KW"/>
</dbReference>
<dbReference type="SUPFAM" id="SSF54001">
    <property type="entry name" value="Cysteine proteinases"/>
    <property type="match status" value="1"/>
</dbReference>
<dbReference type="InterPro" id="IPR013128">
    <property type="entry name" value="Peptidase_C1A"/>
</dbReference>
<evidence type="ECO:0000259" key="9">
    <source>
        <dbReference type="SMART" id="SM00848"/>
    </source>
</evidence>
<evidence type="ECO:0000313" key="11">
    <source>
        <dbReference type="Proteomes" id="UP001408789"/>
    </source>
</evidence>
<evidence type="ECO:0000256" key="5">
    <source>
        <dbReference type="ARBA" id="ARBA00022807"/>
    </source>
</evidence>
<keyword evidence="2" id="KW-0645">Protease</keyword>
<keyword evidence="6" id="KW-1015">Disulfide bond</keyword>
<dbReference type="CDD" id="cd02248">
    <property type="entry name" value="Peptidase_C1A"/>
    <property type="match status" value="1"/>
</dbReference>
<evidence type="ECO:0000313" key="10">
    <source>
        <dbReference type="EMBL" id="KAK9069889.1"/>
    </source>
</evidence>
<evidence type="ECO:0000256" key="4">
    <source>
        <dbReference type="ARBA" id="ARBA00022801"/>
    </source>
</evidence>
<reference evidence="10 11" key="1">
    <citation type="submission" date="2024-04" db="EMBL/GenBank/DDBJ databases">
        <title>The reference genome of an endangered Asteraceae, Deinandra increscens subsp. villosa, native to the Central Coast of California.</title>
        <authorList>
            <person name="Guilliams M."/>
            <person name="Hasenstab-Lehman K."/>
            <person name="Meyer R."/>
            <person name="Mcevoy S."/>
        </authorList>
    </citation>
    <scope>NUCLEOTIDE SEQUENCE [LARGE SCALE GENOMIC DNA]</scope>
    <source>
        <tissue evidence="10">Leaf</tissue>
    </source>
</reference>
<evidence type="ECO:0000256" key="7">
    <source>
        <dbReference type="SAM" id="SignalP"/>
    </source>
</evidence>
<dbReference type="SMART" id="SM00848">
    <property type="entry name" value="Inhibitor_I29"/>
    <property type="match status" value="1"/>
</dbReference>
<dbReference type="Pfam" id="PF08246">
    <property type="entry name" value="Inhibitor_I29"/>
    <property type="match status" value="1"/>
</dbReference>
<dbReference type="GO" id="GO:0008234">
    <property type="term" value="F:cysteine-type peptidase activity"/>
    <property type="evidence" value="ECO:0007669"/>
    <property type="project" value="UniProtKB-KW"/>
</dbReference>
<evidence type="ECO:0000256" key="6">
    <source>
        <dbReference type="ARBA" id="ARBA00023157"/>
    </source>
</evidence>
<keyword evidence="3 7" id="KW-0732">Signal</keyword>
<dbReference type="InterPro" id="IPR025661">
    <property type="entry name" value="Pept_asp_AS"/>
</dbReference>
<feature type="domain" description="Cathepsin propeptide inhibitor" evidence="9">
    <location>
        <begin position="41"/>
        <end position="93"/>
    </location>
</feature>
<keyword evidence="11" id="KW-1185">Reference proteome</keyword>
<dbReference type="InterPro" id="IPR038765">
    <property type="entry name" value="Papain-like_cys_pep_sf"/>
</dbReference>
<protein>
    <submittedName>
        <fullName evidence="10">Uncharacterized protein</fullName>
    </submittedName>
</protein>
<comment type="similarity">
    <text evidence="1">Belongs to the peptidase C1 family.</text>
</comment>
<evidence type="ECO:0000256" key="2">
    <source>
        <dbReference type="ARBA" id="ARBA00022670"/>
    </source>
</evidence>
<organism evidence="10 11">
    <name type="scientific">Deinandra increscens subsp. villosa</name>
    <dbReference type="NCBI Taxonomy" id="3103831"/>
    <lineage>
        <taxon>Eukaryota</taxon>
        <taxon>Viridiplantae</taxon>
        <taxon>Streptophyta</taxon>
        <taxon>Embryophyta</taxon>
        <taxon>Tracheophyta</taxon>
        <taxon>Spermatophyta</taxon>
        <taxon>Magnoliopsida</taxon>
        <taxon>eudicotyledons</taxon>
        <taxon>Gunneridae</taxon>
        <taxon>Pentapetalae</taxon>
        <taxon>asterids</taxon>
        <taxon>campanulids</taxon>
        <taxon>Asterales</taxon>
        <taxon>Asteraceae</taxon>
        <taxon>Asteroideae</taxon>
        <taxon>Heliantheae alliance</taxon>
        <taxon>Madieae</taxon>
        <taxon>Madiinae</taxon>
        <taxon>Deinandra</taxon>
    </lineage>
</organism>
<dbReference type="InterPro" id="IPR000169">
    <property type="entry name" value="Pept_cys_AS"/>
</dbReference>
<dbReference type="Proteomes" id="UP001408789">
    <property type="component" value="Unassembled WGS sequence"/>
</dbReference>
<dbReference type="Pfam" id="PF00112">
    <property type="entry name" value="Peptidase_C1"/>
    <property type="match status" value="1"/>
</dbReference>
<dbReference type="PANTHER" id="PTHR12411">
    <property type="entry name" value="CYSTEINE PROTEASE FAMILY C1-RELATED"/>
    <property type="match status" value="1"/>
</dbReference>
<dbReference type="Gene3D" id="3.90.70.10">
    <property type="entry name" value="Cysteine proteinases"/>
    <property type="match status" value="1"/>
</dbReference>
<evidence type="ECO:0000256" key="3">
    <source>
        <dbReference type="ARBA" id="ARBA00022729"/>
    </source>
</evidence>
<feature type="domain" description="Peptidase C1A papain C-terminal" evidence="8">
    <location>
        <begin position="134"/>
        <end position="350"/>
    </location>
</feature>
<feature type="signal peptide" evidence="7">
    <location>
        <begin position="1"/>
        <end position="23"/>
    </location>
</feature>
<accession>A0AAP0D7Q6</accession>